<evidence type="ECO:0000313" key="10">
    <source>
        <dbReference type="EMBL" id="UYV76266.1"/>
    </source>
</evidence>
<comment type="similarity">
    <text evidence="2">Belongs to the concentrative nucleoside transporter (CNT) (TC 2.A.41) family.</text>
</comment>
<feature type="transmembrane region" description="Helical" evidence="7">
    <location>
        <begin position="77"/>
        <end position="95"/>
    </location>
</feature>
<name>A0ABY6L544_9ARAC</name>
<gene>
    <name evidence="10" type="ORF">LAZ67_13003210</name>
</gene>
<reference evidence="10 11" key="1">
    <citation type="submission" date="2022-01" db="EMBL/GenBank/DDBJ databases">
        <title>A chromosomal length assembly of Cordylochernes scorpioides.</title>
        <authorList>
            <person name="Zeh D."/>
            <person name="Zeh J."/>
        </authorList>
    </citation>
    <scope>NUCLEOTIDE SEQUENCE [LARGE SCALE GENOMIC DNA]</scope>
    <source>
        <strain evidence="10">IN4F17</strain>
        <tissue evidence="10">Whole Body</tissue>
    </source>
</reference>
<dbReference type="Pfam" id="PF01773">
    <property type="entry name" value="Nucleos_tra2_N"/>
    <property type="match status" value="1"/>
</dbReference>
<dbReference type="PANTHER" id="PTHR10590">
    <property type="entry name" value="SODIUM/NUCLEOSIDE COTRANSPORTER"/>
    <property type="match status" value="1"/>
</dbReference>
<dbReference type="Pfam" id="PF07662">
    <property type="entry name" value="Nucleos_tra2_C"/>
    <property type="match status" value="1"/>
</dbReference>
<evidence type="ECO:0000313" key="11">
    <source>
        <dbReference type="Proteomes" id="UP001235939"/>
    </source>
</evidence>
<feature type="transmembrane region" description="Helical" evidence="7">
    <location>
        <begin position="141"/>
        <end position="160"/>
    </location>
</feature>
<comment type="subcellular location">
    <subcellularLocation>
        <location evidence="1">Cell membrane</location>
        <topology evidence="1">Multi-pass membrane protein</topology>
    </subcellularLocation>
</comment>
<feature type="transmembrane region" description="Helical" evidence="7">
    <location>
        <begin position="193"/>
        <end position="211"/>
    </location>
</feature>
<keyword evidence="4 7" id="KW-0812">Transmembrane</keyword>
<dbReference type="PANTHER" id="PTHR10590:SF4">
    <property type="entry name" value="SOLUTE CARRIER FAMILY 28 MEMBER 3"/>
    <property type="match status" value="1"/>
</dbReference>
<dbReference type="EMBL" id="CP092875">
    <property type="protein sequence ID" value="UYV76266.1"/>
    <property type="molecule type" value="Genomic_DNA"/>
</dbReference>
<dbReference type="InterPro" id="IPR002668">
    <property type="entry name" value="CNT_N_dom"/>
</dbReference>
<feature type="domain" description="Concentrative nucleoside transporter N-terminal" evidence="8">
    <location>
        <begin position="178"/>
        <end position="245"/>
    </location>
</feature>
<keyword evidence="11" id="KW-1185">Reference proteome</keyword>
<evidence type="ECO:0000256" key="3">
    <source>
        <dbReference type="ARBA" id="ARBA00022475"/>
    </source>
</evidence>
<keyword evidence="5 7" id="KW-1133">Transmembrane helix</keyword>
<evidence type="ECO:0000256" key="4">
    <source>
        <dbReference type="ARBA" id="ARBA00022692"/>
    </source>
</evidence>
<feature type="domain" description="Concentrative nucleoside transporter C-terminal" evidence="9">
    <location>
        <begin position="319"/>
        <end position="443"/>
    </location>
</feature>
<evidence type="ECO:0000256" key="7">
    <source>
        <dbReference type="SAM" id="Phobius"/>
    </source>
</evidence>
<sequence>MFQDGGVPKEAELATNANFDKRSLGPWERVLKFLRENSRILKIFLKVAMVFLYHVYLGVALRTSWAASRSWCDGVKFLTLITILVYVGFAHFFLLKPLLKHLAPRVTKPKCVNFQVLRWVWWSGVLLSLAVFLALDTNGQRTRLISAGGLVVFILLGYLFSSDRSKVLLTGPRSKVPLLIGPMYSSDRSKIQWSTVLSGIFIQFIMGLMVLRWSEGREFVACFSGKIETFMSFTDTGSAFVFGYLVRNVDPDMPAVFAFKVLMTVVFFGFVTSILFYYGILQVVVIKVGWLLQVLMGTTACESMNAAASIFLGMISASHLLSASVMSAPAALAYAKLLYPESEESVTLAKDIRVEKGSVPPHLSTHVVSTHMSSTFYPLLLHGVTTLKEQTVLEAASNGAVLGLKLVAGIVANVIGFIAFLNFLDSCVQWLGELAGMEYISFKVGTWTHGQN</sequence>
<keyword evidence="6 7" id="KW-0472">Membrane</keyword>
<dbReference type="InterPro" id="IPR008276">
    <property type="entry name" value="C_nuclsd_transpt"/>
</dbReference>
<feature type="transmembrane region" description="Helical" evidence="7">
    <location>
        <begin position="43"/>
        <end position="65"/>
    </location>
</feature>
<proteinExistence type="inferred from homology"/>
<dbReference type="Proteomes" id="UP001235939">
    <property type="component" value="Chromosome 13"/>
</dbReference>
<feature type="transmembrane region" description="Helical" evidence="7">
    <location>
        <begin position="116"/>
        <end position="135"/>
    </location>
</feature>
<evidence type="ECO:0000256" key="2">
    <source>
        <dbReference type="ARBA" id="ARBA00009033"/>
    </source>
</evidence>
<protein>
    <submittedName>
        <fullName evidence="10">SLC28A3</fullName>
    </submittedName>
</protein>
<feature type="transmembrane region" description="Helical" evidence="7">
    <location>
        <begin position="257"/>
        <end position="278"/>
    </location>
</feature>
<evidence type="ECO:0000256" key="6">
    <source>
        <dbReference type="ARBA" id="ARBA00023136"/>
    </source>
</evidence>
<evidence type="ECO:0000259" key="9">
    <source>
        <dbReference type="Pfam" id="PF07662"/>
    </source>
</evidence>
<evidence type="ECO:0000259" key="8">
    <source>
        <dbReference type="Pfam" id="PF01773"/>
    </source>
</evidence>
<dbReference type="InterPro" id="IPR011657">
    <property type="entry name" value="CNT_C_dom"/>
</dbReference>
<accession>A0ABY6L544</accession>
<evidence type="ECO:0000256" key="1">
    <source>
        <dbReference type="ARBA" id="ARBA00004651"/>
    </source>
</evidence>
<evidence type="ECO:0000256" key="5">
    <source>
        <dbReference type="ARBA" id="ARBA00022989"/>
    </source>
</evidence>
<feature type="transmembrane region" description="Helical" evidence="7">
    <location>
        <begin position="402"/>
        <end position="424"/>
    </location>
</feature>
<organism evidence="10 11">
    <name type="scientific">Cordylochernes scorpioides</name>
    <dbReference type="NCBI Taxonomy" id="51811"/>
    <lineage>
        <taxon>Eukaryota</taxon>
        <taxon>Metazoa</taxon>
        <taxon>Ecdysozoa</taxon>
        <taxon>Arthropoda</taxon>
        <taxon>Chelicerata</taxon>
        <taxon>Arachnida</taxon>
        <taxon>Pseudoscorpiones</taxon>
        <taxon>Cheliferoidea</taxon>
        <taxon>Chernetidae</taxon>
        <taxon>Cordylochernes</taxon>
    </lineage>
</organism>
<keyword evidence="3" id="KW-1003">Cell membrane</keyword>